<dbReference type="PANTHER" id="PTHR23537:SF1">
    <property type="entry name" value="SUGAR TRANSPORTER"/>
    <property type="match status" value="1"/>
</dbReference>
<evidence type="ECO:0000313" key="7">
    <source>
        <dbReference type="Proteomes" id="UP000316993"/>
    </source>
</evidence>
<dbReference type="AlphaFoldDB" id="A0A543LLU2"/>
<dbReference type="SUPFAM" id="SSF103473">
    <property type="entry name" value="MFS general substrate transporter"/>
    <property type="match status" value="1"/>
</dbReference>
<evidence type="ECO:0000313" key="6">
    <source>
        <dbReference type="EMBL" id="TQN08377.1"/>
    </source>
</evidence>
<dbReference type="GO" id="GO:0022857">
    <property type="term" value="F:transmembrane transporter activity"/>
    <property type="evidence" value="ECO:0007669"/>
    <property type="project" value="InterPro"/>
</dbReference>
<accession>A0A543LLU2</accession>
<gene>
    <name evidence="6" type="ORF">BDD18_1542</name>
</gene>
<dbReference type="Gene3D" id="1.20.1250.20">
    <property type="entry name" value="MFS general substrate transporter like domains"/>
    <property type="match status" value="2"/>
</dbReference>
<organism evidence="6 7">
    <name type="scientific">Acidovorax temperans</name>
    <dbReference type="NCBI Taxonomy" id="80878"/>
    <lineage>
        <taxon>Bacteria</taxon>
        <taxon>Pseudomonadati</taxon>
        <taxon>Pseudomonadota</taxon>
        <taxon>Betaproteobacteria</taxon>
        <taxon>Burkholderiales</taxon>
        <taxon>Comamonadaceae</taxon>
        <taxon>Acidovorax</taxon>
    </lineage>
</organism>
<dbReference type="InterPro" id="IPR010645">
    <property type="entry name" value="MFS_4"/>
</dbReference>
<protein>
    <submittedName>
        <fullName evidence="6">Putative MFS family arabinose efflux permease</fullName>
    </submittedName>
</protein>
<dbReference type="Proteomes" id="UP000316993">
    <property type="component" value="Unassembled WGS sequence"/>
</dbReference>
<feature type="transmembrane region" description="Helical" evidence="4">
    <location>
        <begin position="251"/>
        <end position="268"/>
    </location>
</feature>
<keyword evidence="1 4" id="KW-0812">Transmembrane</keyword>
<comment type="caution">
    <text evidence="6">The sequence shown here is derived from an EMBL/GenBank/DDBJ whole genome shotgun (WGS) entry which is preliminary data.</text>
</comment>
<feature type="transmembrane region" description="Helical" evidence="4">
    <location>
        <begin position="214"/>
        <end position="239"/>
    </location>
</feature>
<feature type="transmembrane region" description="Helical" evidence="4">
    <location>
        <begin position="80"/>
        <end position="99"/>
    </location>
</feature>
<evidence type="ECO:0000256" key="4">
    <source>
        <dbReference type="SAM" id="Phobius"/>
    </source>
</evidence>
<dbReference type="PANTHER" id="PTHR23537">
    <property type="match status" value="1"/>
</dbReference>
<dbReference type="GO" id="GO:0005886">
    <property type="term" value="C:plasma membrane"/>
    <property type="evidence" value="ECO:0007669"/>
    <property type="project" value="TreeGrafter"/>
</dbReference>
<dbReference type="EMBL" id="VFPV01000001">
    <property type="protein sequence ID" value="TQN08377.1"/>
    <property type="molecule type" value="Genomic_DNA"/>
</dbReference>
<reference evidence="6 7" key="1">
    <citation type="submission" date="2019-06" db="EMBL/GenBank/DDBJ databases">
        <title>Genomic Encyclopedia of Archaeal and Bacterial Type Strains, Phase II (KMG-II): from individual species to whole genera.</title>
        <authorList>
            <person name="Goeker M."/>
        </authorList>
    </citation>
    <scope>NUCLEOTIDE SEQUENCE [LARGE SCALE GENOMIC DNA]</scope>
    <source>
        <strain evidence="6 7">DSM 7270</strain>
    </source>
</reference>
<keyword evidence="3 4" id="KW-0472">Membrane</keyword>
<dbReference type="InterPro" id="IPR036259">
    <property type="entry name" value="MFS_trans_sf"/>
</dbReference>
<feature type="transmembrane region" description="Helical" evidence="4">
    <location>
        <begin position="12"/>
        <end position="34"/>
    </location>
</feature>
<dbReference type="Pfam" id="PF06779">
    <property type="entry name" value="MFS_4"/>
    <property type="match status" value="1"/>
</dbReference>
<evidence type="ECO:0000256" key="2">
    <source>
        <dbReference type="ARBA" id="ARBA00022989"/>
    </source>
</evidence>
<feature type="transmembrane region" description="Helical" evidence="4">
    <location>
        <begin position="145"/>
        <end position="166"/>
    </location>
</feature>
<keyword evidence="2 4" id="KW-1133">Transmembrane helix</keyword>
<dbReference type="PROSITE" id="PS50850">
    <property type="entry name" value="MFS"/>
    <property type="match status" value="1"/>
</dbReference>
<dbReference type="RefSeq" id="WP_142082297.1">
    <property type="nucleotide sequence ID" value="NZ_VFPV01000001.1"/>
</dbReference>
<feature type="transmembrane region" description="Helical" evidence="4">
    <location>
        <begin position="342"/>
        <end position="360"/>
    </location>
</feature>
<name>A0A543LLU2_9BURK</name>
<evidence type="ECO:0000256" key="1">
    <source>
        <dbReference type="ARBA" id="ARBA00022692"/>
    </source>
</evidence>
<evidence type="ECO:0000259" key="5">
    <source>
        <dbReference type="PROSITE" id="PS50850"/>
    </source>
</evidence>
<feature type="transmembrane region" description="Helical" evidence="4">
    <location>
        <begin position="366"/>
        <end position="388"/>
    </location>
</feature>
<dbReference type="InterPro" id="IPR020846">
    <property type="entry name" value="MFS_dom"/>
</dbReference>
<feature type="transmembrane region" description="Helical" evidence="4">
    <location>
        <begin position="54"/>
        <end position="73"/>
    </location>
</feature>
<feature type="transmembrane region" description="Helical" evidence="4">
    <location>
        <begin position="309"/>
        <end position="330"/>
    </location>
</feature>
<evidence type="ECO:0000256" key="3">
    <source>
        <dbReference type="ARBA" id="ARBA00023136"/>
    </source>
</evidence>
<feature type="transmembrane region" description="Helical" evidence="4">
    <location>
        <begin position="280"/>
        <end position="297"/>
    </location>
</feature>
<proteinExistence type="predicted"/>
<feature type="domain" description="Major facilitator superfamily (MFS) profile" evidence="5">
    <location>
        <begin position="14"/>
        <end position="392"/>
    </location>
</feature>
<sequence>MHAPLAIKQPARWRVIVAGICALILTVGLARFAYTPMLPIMREQAGLTHWAAGWLATVNYAGYMAGTLLAASINDLGRKYLIYRCGLVIAVVSTAAMGWTDSVPVWSVLRFVAGFSSTAGLLLASGLVLNWLIRQGHRPQLGLHFVGLGLGIAVSGVAVTALVQGLPWDRQWLGLGLLGIAFFGPAWLWMPPPVPVQPAAAQAASTSTTPPRRWMWLLIAAYFCAGFGFAMGATYTVAILVKLPLLADKGGWVWVIVGLAAAPSCFLWDRVADAVGQVRALMMAFGLQMVSVLMPIATDHALLNVGGAMLFGATFVGIVSLTLTLIGRCFPANPAKAMARMTLSYGVAQIIAPAMAGYIATTSGSYHGALVVTALVLGCGVVALQALIHEEKRAAQSSQSAGARAG</sequence>
<feature type="transmembrane region" description="Helical" evidence="4">
    <location>
        <begin position="111"/>
        <end position="133"/>
    </location>
</feature>
<feature type="transmembrane region" description="Helical" evidence="4">
    <location>
        <begin position="172"/>
        <end position="190"/>
    </location>
</feature>